<name>A0A7X6DHL2_9BURK</name>
<evidence type="ECO:0000256" key="3">
    <source>
        <dbReference type="ARBA" id="ARBA00022989"/>
    </source>
</evidence>
<keyword evidence="7" id="KW-1185">Reference proteome</keyword>
<evidence type="ECO:0000256" key="1">
    <source>
        <dbReference type="ARBA" id="ARBA00022475"/>
    </source>
</evidence>
<accession>A0A7X6DHL2</accession>
<dbReference type="InterPro" id="IPR034804">
    <property type="entry name" value="SQR/QFR_C/D"/>
</dbReference>
<organism evidence="6 7">
    <name type="scientific">Ramlibacter lithotrophicus</name>
    <dbReference type="NCBI Taxonomy" id="2606681"/>
    <lineage>
        <taxon>Bacteria</taxon>
        <taxon>Pseudomonadati</taxon>
        <taxon>Pseudomonadota</taxon>
        <taxon>Betaproteobacteria</taxon>
        <taxon>Burkholderiales</taxon>
        <taxon>Comamonadaceae</taxon>
        <taxon>Ramlibacter</taxon>
    </lineage>
</organism>
<evidence type="ECO:0000256" key="4">
    <source>
        <dbReference type="ARBA" id="ARBA00023136"/>
    </source>
</evidence>
<keyword evidence="3 5" id="KW-1133">Transmembrane helix</keyword>
<keyword evidence="4 5" id="KW-0472">Membrane</keyword>
<feature type="transmembrane region" description="Helical" evidence="5">
    <location>
        <begin position="111"/>
        <end position="134"/>
    </location>
</feature>
<evidence type="ECO:0000256" key="5">
    <source>
        <dbReference type="SAM" id="Phobius"/>
    </source>
</evidence>
<comment type="caution">
    <text evidence="6">The sequence shown here is derived from an EMBL/GenBank/DDBJ whole genome shotgun (WGS) entry which is preliminary data.</text>
</comment>
<sequence length="136" mass="15250">MNHRATLRRGYVRPMQGWWRRDPFFVKYMIREVTALAVLVYAIILMVGVVRLSQGAEAFNGWLAALKTPGSILLHLVLLASMIVHAKSWFDIMPKTMPLMFVGGHRVEGSTITRTGYVVTIVATVLVLALVWGVRA</sequence>
<evidence type="ECO:0000256" key="2">
    <source>
        <dbReference type="ARBA" id="ARBA00022692"/>
    </source>
</evidence>
<dbReference type="Gene3D" id="1.20.1300.10">
    <property type="entry name" value="Fumarate reductase/succinate dehydrogenase, transmembrane subunit"/>
    <property type="match status" value="1"/>
</dbReference>
<dbReference type="SUPFAM" id="SSF81343">
    <property type="entry name" value="Fumarate reductase respiratory complex transmembrane subunits"/>
    <property type="match status" value="1"/>
</dbReference>
<keyword evidence="1" id="KW-1003">Cell membrane</keyword>
<keyword evidence="2 5" id="KW-0812">Transmembrane</keyword>
<reference evidence="6 7" key="1">
    <citation type="journal article" date="2020" name="Nature">
        <title>Bacterial chemolithoautotrophy via manganese oxidation.</title>
        <authorList>
            <person name="Yu H."/>
            <person name="Leadbetter J.R."/>
        </authorList>
    </citation>
    <scope>NUCLEOTIDE SEQUENCE [LARGE SCALE GENOMIC DNA]</scope>
    <source>
        <strain evidence="6 7">RBP-1</strain>
    </source>
</reference>
<dbReference type="EMBL" id="VTOX01000005">
    <property type="protein sequence ID" value="NKE67173.1"/>
    <property type="molecule type" value="Genomic_DNA"/>
</dbReference>
<gene>
    <name evidence="6" type="ORF">RAMLITH_15220</name>
</gene>
<evidence type="ECO:0000313" key="6">
    <source>
        <dbReference type="EMBL" id="NKE67173.1"/>
    </source>
</evidence>
<feature type="transmembrane region" description="Helical" evidence="5">
    <location>
        <begin position="72"/>
        <end position="90"/>
    </location>
</feature>
<dbReference type="InterPro" id="IPR003510">
    <property type="entry name" value="Fumarate_red_C"/>
</dbReference>
<dbReference type="RefSeq" id="WP_168108301.1">
    <property type="nucleotide sequence ID" value="NZ_VTOX01000005.1"/>
</dbReference>
<dbReference type="Proteomes" id="UP000521868">
    <property type="component" value="Unassembled WGS sequence"/>
</dbReference>
<protein>
    <submittedName>
        <fullName evidence="6">Fumarate reductase subunit C</fullName>
    </submittedName>
</protein>
<dbReference type="Pfam" id="PF02300">
    <property type="entry name" value="Fumarate_red_C"/>
    <property type="match status" value="1"/>
</dbReference>
<evidence type="ECO:0000313" key="7">
    <source>
        <dbReference type="Proteomes" id="UP000521868"/>
    </source>
</evidence>
<proteinExistence type="predicted"/>
<dbReference type="GO" id="GO:0016020">
    <property type="term" value="C:membrane"/>
    <property type="evidence" value="ECO:0007669"/>
    <property type="project" value="InterPro"/>
</dbReference>
<feature type="transmembrane region" description="Helical" evidence="5">
    <location>
        <begin position="33"/>
        <end position="52"/>
    </location>
</feature>
<dbReference type="AlphaFoldDB" id="A0A7X6DHL2"/>